<protein>
    <submittedName>
        <fullName evidence="1">Uncharacterized protein</fullName>
    </submittedName>
</protein>
<dbReference type="AlphaFoldDB" id="A0A7J7CN32"/>
<name>A0A7J7CN32_TRIWF</name>
<evidence type="ECO:0000313" key="1">
    <source>
        <dbReference type="EMBL" id="KAF5735473.1"/>
    </source>
</evidence>
<proteinExistence type="predicted"/>
<dbReference type="InParanoid" id="A0A7J7CN32"/>
<keyword evidence="2" id="KW-1185">Reference proteome</keyword>
<accession>A0A7J7CN32</accession>
<dbReference type="EMBL" id="JAAARO010000015">
    <property type="protein sequence ID" value="KAF5735473.1"/>
    <property type="molecule type" value="Genomic_DNA"/>
</dbReference>
<gene>
    <name evidence="1" type="ORF">HS088_TW15G00980</name>
</gene>
<reference evidence="1 2" key="1">
    <citation type="journal article" date="2020" name="Nat. Commun.">
        <title>Genome of Tripterygium wilfordii and identification of cytochrome P450 involved in triptolide biosynthesis.</title>
        <authorList>
            <person name="Tu L."/>
            <person name="Su P."/>
            <person name="Zhang Z."/>
            <person name="Gao L."/>
            <person name="Wang J."/>
            <person name="Hu T."/>
            <person name="Zhou J."/>
            <person name="Zhang Y."/>
            <person name="Zhao Y."/>
            <person name="Liu Y."/>
            <person name="Song Y."/>
            <person name="Tong Y."/>
            <person name="Lu Y."/>
            <person name="Yang J."/>
            <person name="Xu C."/>
            <person name="Jia M."/>
            <person name="Peters R.J."/>
            <person name="Huang L."/>
            <person name="Gao W."/>
        </authorList>
    </citation>
    <scope>NUCLEOTIDE SEQUENCE [LARGE SCALE GENOMIC DNA]</scope>
    <source>
        <strain evidence="2">cv. XIE 37</strain>
        <tissue evidence="1">Leaf</tissue>
    </source>
</reference>
<comment type="caution">
    <text evidence="1">The sequence shown here is derived from an EMBL/GenBank/DDBJ whole genome shotgun (WGS) entry which is preliminary data.</text>
</comment>
<organism evidence="1 2">
    <name type="scientific">Tripterygium wilfordii</name>
    <name type="common">Thunder God vine</name>
    <dbReference type="NCBI Taxonomy" id="458696"/>
    <lineage>
        <taxon>Eukaryota</taxon>
        <taxon>Viridiplantae</taxon>
        <taxon>Streptophyta</taxon>
        <taxon>Embryophyta</taxon>
        <taxon>Tracheophyta</taxon>
        <taxon>Spermatophyta</taxon>
        <taxon>Magnoliopsida</taxon>
        <taxon>eudicotyledons</taxon>
        <taxon>Gunneridae</taxon>
        <taxon>Pentapetalae</taxon>
        <taxon>rosids</taxon>
        <taxon>fabids</taxon>
        <taxon>Celastrales</taxon>
        <taxon>Celastraceae</taxon>
        <taxon>Tripterygium</taxon>
    </lineage>
</organism>
<evidence type="ECO:0000313" key="2">
    <source>
        <dbReference type="Proteomes" id="UP000593562"/>
    </source>
</evidence>
<sequence>MTKRGIVFKQWLTKSFQPLQVATLPSEHKSINPSLFFEQVILTSNCRYLTKVSTSLKVLALSRTINFPSRHKILSTSAITATKLHIGKEICHQNSLSFSRTFTLIFIVNLKAVDKRLS</sequence>
<dbReference type="Proteomes" id="UP000593562">
    <property type="component" value="Unassembled WGS sequence"/>
</dbReference>